<dbReference type="InterPro" id="IPR016300">
    <property type="entry name" value="ATPase_ArsA/GET3"/>
</dbReference>
<dbReference type="EMBL" id="CAFBPU010000038">
    <property type="protein sequence ID" value="CAB5036713.1"/>
    <property type="molecule type" value="Genomic_DNA"/>
</dbReference>
<evidence type="ECO:0000259" key="3">
    <source>
        <dbReference type="Pfam" id="PF17886"/>
    </source>
</evidence>
<evidence type="ECO:0000259" key="2">
    <source>
        <dbReference type="Pfam" id="PF02374"/>
    </source>
</evidence>
<feature type="domain" description="ArsA HSP20-like" evidence="3">
    <location>
        <begin position="331"/>
        <end position="379"/>
    </location>
</feature>
<dbReference type="SUPFAM" id="SSF52540">
    <property type="entry name" value="P-loop containing nucleoside triphosphate hydrolases"/>
    <property type="match status" value="1"/>
</dbReference>
<organism evidence="4">
    <name type="scientific">freshwater metagenome</name>
    <dbReference type="NCBI Taxonomy" id="449393"/>
    <lineage>
        <taxon>unclassified sequences</taxon>
        <taxon>metagenomes</taxon>
        <taxon>ecological metagenomes</taxon>
    </lineage>
</organism>
<name>A0A6J7LBG3_9ZZZZ</name>
<dbReference type="CDD" id="cd02035">
    <property type="entry name" value="ArsA"/>
    <property type="match status" value="1"/>
</dbReference>
<dbReference type="AlphaFoldDB" id="A0A6J7LBG3"/>
<sequence>MRVLLVAGKGGVGKTTLAAATALASAREGHRTLVVSTDPAHSLTDALGLTGVTGRAGEWRMAARPMSVPGAPGSLDVLQIDTRARLDVAWATIRRSIGGLLAGAGVDPLVAEEVATVPGVEDVLALLEVGEHVSGYDAVVIDCAPTAETLRLLAMPEALDRLVSRGFPVEGRIARLVGSFGIASSTIEALDALDTLSRELMAVRALVTGPDAAVRLVATPERLVLAETHRARTTLAMLGHHVESVVINRVAVGEDWPAGLVARHREGLASAHERFAGLPVRFARYHDHEPVGIEALLALADSVLGDGDPLDLGAPRASAGVTSDGDQWFFEVCVPGAELADLEVAVTADGDLIVDLGPHRRVIALPAVLLRCEVAAATLDVTDSGQVVRVSFEPDSQAWPSGVLT</sequence>
<proteinExistence type="inferred from homology"/>
<dbReference type="GO" id="GO:0016887">
    <property type="term" value="F:ATP hydrolysis activity"/>
    <property type="evidence" value="ECO:0007669"/>
    <property type="project" value="InterPro"/>
</dbReference>
<dbReference type="InterPro" id="IPR008978">
    <property type="entry name" value="HSP20-like_chaperone"/>
</dbReference>
<dbReference type="InterPro" id="IPR025723">
    <property type="entry name" value="ArsA/GET3_ATPase-like"/>
</dbReference>
<dbReference type="NCBIfam" id="TIGR00345">
    <property type="entry name" value="GET3_arsA_TRC40"/>
    <property type="match status" value="1"/>
</dbReference>
<evidence type="ECO:0000256" key="1">
    <source>
        <dbReference type="ARBA" id="ARBA00011040"/>
    </source>
</evidence>
<dbReference type="EMBL" id="CAFBND010000188">
    <property type="protein sequence ID" value="CAB4963084.1"/>
    <property type="molecule type" value="Genomic_DNA"/>
</dbReference>
<dbReference type="PANTHER" id="PTHR10803:SF3">
    <property type="entry name" value="ATPASE GET3"/>
    <property type="match status" value="1"/>
</dbReference>
<gene>
    <name evidence="4" type="ORF">UFOPK3752_02418</name>
    <name evidence="5" type="ORF">UFOPK4150_01688</name>
</gene>
<dbReference type="Gene3D" id="3.40.50.300">
    <property type="entry name" value="P-loop containing nucleotide triphosphate hydrolases"/>
    <property type="match status" value="1"/>
</dbReference>
<dbReference type="GO" id="GO:0005524">
    <property type="term" value="F:ATP binding"/>
    <property type="evidence" value="ECO:0007669"/>
    <property type="project" value="InterPro"/>
</dbReference>
<accession>A0A6J7LBG3</accession>
<dbReference type="InterPro" id="IPR027417">
    <property type="entry name" value="P-loop_NTPase"/>
</dbReference>
<protein>
    <submittedName>
        <fullName evidence="4">Unannotated protein</fullName>
    </submittedName>
</protein>
<evidence type="ECO:0000313" key="5">
    <source>
        <dbReference type="EMBL" id="CAB5036713.1"/>
    </source>
</evidence>
<evidence type="ECO:0000313" key="4">
    <source>
        <dbReference type="EMBL" id="CAB4963084.1"/>
    </source>
</evidence>
<comment type="similarity">
    <text evidence="1">Belongs to the arsA ATPase family.</text>
</comment>
<dbReference type="InterPro" id="IPR040612">
    <property type="entry name" value="ArsA_HSP20-like"/>
</dbReference>
<dbReference type="Pfam" id="PF02374">
    <property type="entry name" value="ArsA_ATPase"/>
    <property type="match status" value="1"/>
</dbReference>
<dbReference type="PANTHER" id="PTHR10803">
    <property type="entry name" value="ARSENICAL PUMP-DRIVING ATPASE ARSENITE-TRANSLOCATING ATPASE"/>
    <property type="match status" value="1"/>
</dbReference>
<dbReference type="Pfam" id="PF17886">
    <property type="entry name" value="ArsA_HSP20"/>
    <property type="match status" value="1"/>
</dbReference>
<dbReference type="Gene3D" id="2.60.40.790">
    <property type="match status" value="1"/>
</dbReference>
<reference evidence="4" key="1">
    <citation type="submission" date="2020-05" db="EMBL/GenBank/DDBJ databases">
        <authorList>
            <person name="Chiriac C."/>
            <person name="Salcher M."/>
            <person name="Ghai R."/>
            <person name="Kavagutti S V."/>
        </authorList>
    </citation>
    <scope>NUCLEOTIDE SEQUENCE</scope>
</reference>
<feature type="domain" description="ArsA/GET3 Anion-transporting ATPase-like" evidence="2">
    <location>
        <begin position="1"/>
        <end position="302"/>
    </location>
</feature>